<dbReference type="Proteomes" id="UP000799324">
    <property type="component" value="Unassembled WGS sequence"/>
</dbReference>
<name>A0A6A6SU00_9PLEO</name>
<dbReference type="AlphaFoldDB" id="A0A6A6SU00"/>
<dbReference type="EMBL" id="MU004431">
    <property type="protein sequence ID" value="KAF2651246.1"/>
    <property type="molecule type" value="Genomic_DNA"/>
</dbReference>
<gene>
    <name evidence="1" type="ORF">K491DRAFT_720033</name>
</gene>
<evidence type="ECO:0000313" key="2">
    <source>
        <dbReference type="Proteomes" id="UP000799324"/>
    </source>
</evidence>
<accession>A0A6A6SU00</accession>
<proteinExistence type="predicted"/>
<evidence type="ECO:0000313" key="1">
    <source>
        <dbReference type="EMBL" id="KAF2651246.1"/>
    </source>
</evidence>
<protein>
    <recommendedName>
        <fullName evidence="3">F-box domain-containing protein</fullName>
    </recommendedName>
</protein>
<evidence type="ECO:0008006" key="3">
    <source>
        <dbReference type="Google" id="ProtNLM"/>
    </source>
</evidence>
<sequence length="517" mass="59242">MSIHALSTELDTRVIELLNGNHKALDAMSRVSKYYRGLSEPFLYRKLKFSTNSERRIHCLFLTILSRKDLAKHIKIFKLINCDDLENPKDNKEESYYRDLLSRMCDIRDTIETISARCVSAKVKALWLSSVFKGFPSFDGALAIILCLATNVETLSLSTSRQDHLPVTLWLLDVQWNQHANLPTYPFCKVKNFSLLGGSHIPLLPSMQTILIKEGLLYRAEKPIFLRPFHSTGLQAHLRALVLHNVGCHPRIIEKALSYPEFQTLKAFVVDGCKCPSAGYDFRRVTNALELHIPQIEEFGWSTQENEKDDHRDLSHLPMPFKTFRNLQNLKTLRVDLELLNGKETRDLNRAMTYVLACPQDLFPPGLQHLHITDIEMKVIDDLCEHFAKKPQDYPAALQVITNIAASFPVKELDLSVLMETWVYDWGNGTQEWEDGPLEFLRLVADELHKIGVICRVWRQRGHAGAPTKGIVKAGFTEPRPHWRDVSTDFWAGWCKREWGPAIGKQFTEQEIRNSGG</sequence>
<keyword evidence="2" id="KW-1185">Reference proteome</keyword>
<dbReference type="OrthoDB" id="3800085at2759"/>
<organism evidence="1 2">
    <name type="scientific">Lophiostoma macrostomum CBS 122681</name>
    <dbReference type="NCBI Taxonomy" id="1314788"/>
    <lineage>
        <taxon>Eukaryota</taxon>
        <taxon>Fungi</taxon>
        <taxon>Dikarya</taxon>
        <taxon>Ascomycota</taxon>
        <taxon>Pezizomycotina</taxon>
        <taxon>Dothideomycetes</taxon>
        <taxon>Pleosporomycetidae</taxon>
        <taxon>Pleosporales</taxon>
        <taxon>Lophiostomataceae</taxon>
        <taxon>Lophiostoma</taxon>
    </lineage>
</organism>
<reference evidence="1" key="1">
    <citation type="journal article" date="2020" name="Stud. Mycol.">
        <title>101 Dothideomycetes genomes: a test case for predicting lifestyles and emergence of pathogens.</title>
        <authorList>
            <person name="Haridas S."/>
            <person name="Albert R."/>
            <person name="Binder M."/>
            <person name="Bloem J."/>
            <person name="Labutti K."/>
            <person name="Salamov A."/>
            <person name="Andreopoulos B."/>
            <person name="Baker S."/>
            <person name="Barry K."/>
            <person name="Bills G."/>
            <person name="Bluhm B."/>
            <person name="Cannon C."/>
            <person name="Castanera R."/>
            <person name="Culley D."/>
            <person name="Daum C."/>
            <person name="Ezra D."/>
            <person name="Gonzalez J."/>
            <person name="Henrissat B."/>
            <person name="Kuo A."/>
            <person name="Liang C."/>
            <person name="Lipzen A."/>
            <person name="Lutzoni F."/>
            <person name="Magnuson J."/>
            <person name="Mondo S."/>
            <person name="Nolan M."/>
            <person name="Ohm R."/>
            <person name="Pangilinan J."/>
            <person name="Park H.-J."/>
            <person name="Ramirez L."/>
            <person name="Alfaro M."/>
            <person name="Sun H."/>
            <person name="Tritt A."/>
            <person name="Yoshinaga Y."/>
            <person name="Zwiers L.-H."/>
            <person name="Turgeon B."/>
            <person name="Goodwin S."/>
            <person name="Spatafora J."/>
            <person name="Crous P."/>
            <person name="Grigoriev I."/>
        </authorList>
    </citation>
    <scope>NUCLEOTIDE SEQUENCE</scope>
    <source>
        <strain evidence="1">CBS 122681</strain>
    </source>
</reference>